<feature type="chain" id="PRO_5041058901" evidence="1">
    <location>
        <begin position="17"/>
        <end position="138"/>
    </location>
</feature>
<proteinExistence type="predicted"/>
<dbReference type="Proteomes" id="UP000813423">
    <property type="component" value="Unassembled WGS sequence"/>
</dbReference>
<feature type="signal peptide" evidence="1">
    <location>
        <begin position="1"/>
        <end position="16"/>
    </location>
</feature>
<reference evidence="2" key="1">
    <citation type="submission" date="2021-08" db="EMBL/GenBank/DDBJ databases">
        <title>Global Aspergillus fumigatus from environmental and clinical sources.</title>
        <authorList>
            <person name="Barber A."/>
            <person name="Sae-Ong T."/>
        </authorList>
    </citation>
    <scope>NUCLEOTIDE SEQUENCE</scope>
    <source>
        <strain evidence="2">NRZ-2016-071</strain>
    </source>
</reference>
<dbReference type="OMA" id="QINVAHA"/>
<accession>A0A229XR47</accession>
<dbReference type="Pfam" id="PF19271">
    <property type="entry name" value="Nis1"/>
    <property type="match status" value="1"/>
</dbReference>
<organism evidence="2 3">
    <name type="scientific">Aspergillus fumigatus</name>
    <name type="common">Neosartorya fumigata</name>
    <dbReference type="NCBI Taxonomy" id="746128"/>
    <lineage>
        <taxon>Eukaryota</taxon>
        <taxon>Fungi</taxon>
        <taxon>Dikarya</taxon>
        <taxon>Ascomycota</taxon>
        <taxon>Pezizomycotina</taxon>
        <taxon>Eurotiomycetes</taxon>
        <taxon>Eurotiomycetidae</taxon>
        <taxon>Eurotiales</taxon>
        <taxon>Aspergillaceae</taxon>
        <taxon>Aspergillus</taxon>
        <taxon>Aspergillus subgen. Fumigati</taxon>
    </lineage>
</organism>
<evidence type="ECO:0000256" key="1">
    <source>
        <dbReference type="SAM" id="SignalP"/>
    </source>
</evidence>
<protein>
    <submittedName>
        <fullName evidence="2">Uncharacterized protein</fullName>
    </submittedName>
</protein>
<sequence length="138" mass="14405">MKVPCFLLFLAATVSAQRVAVGLPAEGEKLAPGSSTVVQIQRPGSLTGSQEIAVAIGLSSCADSTCHSPEDVMGTIVYNGPFRPEHHESGLPPYQNFSVNVPEAFATGTAQLNIAHVSLVGAGPFPFMETLNRTVLIA</sequence>
<keyword evidence="1" id="KW-0732">Signal</keyword>
<gene>
    <name evidence="2" type="ORF">KXV57_006912</name>
</gene>
<name>A0A229XR47_ASPFM</name>
<dbReference type="AlphaFoldDB" id="A0A229XR47"/>
<evidence type="ECO:0000313" key="3">
    <source>
        <dbReference type="Proteomes" id="UP000813423"/>
    </source>
</evidence>
<dbReference type="EMBL" id="JAIBSC010000052">
    <property type="protein sequence ID" value="KAH1903457.1"/>
    <property type="molecule type" value="Genomic_DNA"/>
</dbReference>
<comment type="caution">
    <text evidence="2">The sequence shown here is derived from an EMBL/GenBank/DDBJ whole genome shotgun (WGS) entry which is preliminary data.</text>
</comment>
<evidence type="ECO:0000313" key="2">
    <source>
        <dbReference type="EMBL" id="KAH1903457.1"/>
    </source>
</evidence>
<dbReference type="InterPro" id="IPR045469">
    <property type="entry name" value="Nis1"/>
</dbReference>